<dbReference type="InterPro" id="IPR011990">
    <property type="entry name" value="TPR-like_helical_dom_sf"/>
</dbReference>
<evidence type="ECO:0000256" key="1">
    <source>
        <dbReference type="SAM" id="SignalP"/>
    </source>
</evidence>
<keyword evidence="1" id="KW-0732">Signal</keyword>
<dbReference type="InterPro" id="IPR006311">
    <property type="entry name" value="TAT_signal"/>
</dbReference>
<proteinExistence type="predicted"/>
<evidence type="ECO:0000313" key="2">
    <source>
        <dbReference type="EMBL" id="MEK8048329.1"/>
    </source>
</evidence>
<evidence type="ECO:0000313" key="3">
    <source>
        <dbReference type="Proteomes" id="UP001379945"/>
    </source>
</evidence>
<gene>
    <name evidence="2" type="ORF">AACH00_18395</name>
</gene>
<evidence type="ECO:0008006" key="4">
    <source>
        <dbReference type="Google" id="ProtNLM"/>
    </source>
</evidence>
<accession>A0ABU9C8X0</accession>
<protein>
    <recommendedName>
        <fullName evidence="4">Tetratricopeptide repeat protein</fullName>
    </recommendedName>
</protein>
<organism evidence="2 3">
    <name type="scientific">Ideonella margarita</name>
    <dbReference type="NCBI Taxonomy" id="2984191"/>
    <lineage>
        <taxon>Bacteria</taxon>
        <taxon>Pseudomonadati</taxon>
        <taxon>Pseudomonadota</taxon>
        <taxon>Betaproteobacteria</taxon>
        <taxon>Burkholderiales</taxon>
        <taxon>Sphaerotilaceae</taxon>
        <taxon>Ideonella</taxon>
    </lineage>
</organism>
<reference evidence="2 3" key="1">
    <citation type="submission" date="2024-04" db="EMBL/GenBank/DDBJ databases">
        <title>Novel species of the genus Ideonella isolated from streams.</title>
        <authorList>
            <person name="Lu H."/>
        </authorList>
    </citation>
    <scope>NUCLEOTIDE SEQUENCE [LARGE SCALE GENOMIC DNA]</scope>
    <source>
        <strain evidence="2 3">LYT19W</strain>
    </source>
</reference>
<dbReference type="Proteomes" id="UP001379945">
    <property type="component" value="Unassembled WGS sequence"/>
</dbReference>
<dbReference type="SUPFAM" id="SSF48452">
    <property type="entry name" value="TPR-like"/>
    <property type="match status" value="1"/>
</dbReference>
<name>A0ABU9C8X0_9BURK</name>
<comment type="caution">
    <text evidence="2">The sequence shown here is derived from an EMBL/GenBank/DDBJ whole genome shotgun (WGS) entry which is preliminary data.</text>
</comment>
<feature type="signal peptide" evidence="1">
    <location>
        <begin position="1"/>
        <end position="35"/>
    </location>
</feature>
<dbReference type="EMBL" id="JBBUTI010000016">
    <property type="protein sequence ID" value="MEK8048329.1"/>
    <property type="molecule type" value="Genomic_DNA"/>
</dbReference>
<sequence length="414" mass="44273">MTTFHRSSSRAALRTLSSLAVAVAAAMCFGTAAHAQDALRPEVAKPLAAAQELLRNGDATKAMEQLRLAENQEGRTDYESYILARLKAPAAMALNDNDAALKAFNAALTSPKLDLKDRPSLLETAVAVAYRAKNYAEAERLARVYLAEGGQAESVRVVLVFVLNARGESAAMLKELDVLIKADQAAGRKVAELRWQLQGSAQNKLGDAAGYRATLEQLVQDYPKPAYWQDLVARVQGAPGFASRLGLDVLRLMRHLNLLTEADEYADLAQLAQLSGQPIEAKAVLDEGYERKLLGEGKNAAQHQQLRQKINKQAADDRAALGSAKNDAAKAKDGGVPVAVGQLLISAGDTAGGLELMAQGLQRGVAKNPDDARLRYGVALLQAGQRDKALPVLQALAAKDGTADLARLWLLAVR</sequence>
<feature type="chain" id="PRO_5045058808" description="Tetratricopeptide repeat protein" evidence="1">
    <location>
        <begin position="36"/>
        <end position="414"/>
    </location>
</feature>
<dbReference type="PROSITE" id="PS51318">
    <property type="entry name" value="TAT"/>
    <property type="match status" value="1"/>
</dbReference>
<keyword evidence="3" id="KW-1185">Reference proteome</keyword>
<dbReference type="RefSeq" id="WP_341400641.1">
    <property type="nucleotide sequence ID" value="NZ_JBBUTI010000016.1"/>
</dbReference>